<keyword evidence="3" id="KW-1185">Reference proteome</keyword>
<dbReference type="EMBL" id="OZ034818">
    <property type="protein sequence ID" value="CAL1390107.1"/>
    <property type="molecule type" value="Genomic_DNA"/>
</dbReference>
<evidence type="ECO:0000313" key="2">
    <source>
        <dbReference type="EMBL" id="CAL1390107.1"/>
    </source>
</evidence>
<protein>
    <submittedName>
        <fullName evidence="2">Uncharacterized protein</fullName>
    </submittedName>
</protein>
<feature type="region of interest" description="Disordered" evidence="1">
    <location>
        <begin position="74"/>
        <end position="97"/>
    </location>
</feature>
<reference evidence="2 3" key="1">
    <citation type="submission" date="2024-04" db="EMBL/GenBank/DDBJ databases">
        <authorList>
            <person name="Fracassetti M."/>
        </authorList>
    </citation>
    <scope>NUCLEOTIDE SEQUENCE [LARGE SCALE GENOMIC DNA]</scope>
</reference>
<sequence length="97" mass="10397">MRIICSGTMIFTPMTISRLDSMKSSSKTASRMCSSCTAVQSSGPARAAPRHEAHGQIATVHGRAAPLVCPCSSQKPRHSSVLRPIDPRIAPKPSFTY</sequence>
<gene>
    <name evidence="2" type="ORF">LTRI10_LOCUS30916</name>
</gene>
<name>A0AAV2EWS0_9ROSI</name>
<accession>A0AAV2EWS0</accession>
<dbReference type="AlphaFoldDB" id="A0AAV2EWS0"/>
<dbReference type="Proteomes" id="UP001497516">
    <property type="component" value="Chromosome 5"/>
</dbReference>
<proteinExistence type="predicted"/>
<evidence type="ECO:0000313" key="3">
    <source>
        <dbReference type="Proteomes" id="UP001497516"/>
    </source>
</evidence>
<evidence type="ECO:0000256" key="1">
    <source>
        <dbReference type="SAM" id="MobiDB-lite"/>
    </source>
</evidence>
<organism evidence="2 3">
    <name type="scientific">Linum trigynum</name>
    <dbReference type="NCBI Taxonomy" id="586398"/>
    <lineage>
        <taxon>Eukaryota</taxon>
        <taxon>Viridiplantae</taxon>
        <taxon>Streptophyta</taxon>
        <taxon>Embryophyta</taxon>
        <taxon>Tracheophyta</taxon>
        <taxon>Spermatophyta</taxon>
        <taxon>Magnoliopsida</taxon>
        <taxon>eudicotyledons</taxon>
        <taxon>Gunneridae</taxon>
        <taxon>Pentapetalae</taxon>
        <taxon>rosids</taxon>
        <taxon>fabids</taxon>
        <taxon>Malpighiales</taxon>
        <taxon>Linaceae</taxon>
        <taxon>Linum</taxon>
    </lineage>
</organism>